<protein>
    <submittedName>
        <fullName evidence="1">Uncharacterized protein</fullName>
    </submittedName>
</protein>
<gene>
    <name evidence="1" type="ORF">GQ26_0540450</name>
</gene>
<organism evidence="1">
    <name type="scientific">Talaromyces marneffei PM1</name>
    <dbReference type="NCBI Taxonomy" id="1077442"/>
    <lineage>
        <taxon>Eukaryota</taxon>
        <taxon>Fungi</taxon>
        <taxon>Dikarya</taxon>
        <taxon>Ascomycota</taxon>
        <taxon>Pezizomycotina</taxon>
        <taxon>Eurotiomycetes</taxon>
        <taxon>Eurotiomycetidae</taxon>
        <taxon>Eurotiales</taxon>
        <taxon>Trichocomaceae</taxon>
        <taxon>Talaromyces</taxon>
        <taxon>Talaromyces sect. Talaromyces</taxon>
    </lineage>
</organism>
<comment type="caution">
    <text evidence="1">The sequence shown here is derived from an EMBL/GenBank/DDBJ whole genome shotgun (WGS) entry which is preliminary data.</text>
</comment>
<dbReference type="HOGENOM" id="CLU_2514166_0_0_1"/>
<dbReference type="EMBL" id="JPOX01000054">
    <property type="protein sequence ID" value="KFX41787.1"/>
    <property type="molecule type" value="Genomic_DNA"/>
</dbReference>
<proteinExistence type="predicted"/>
<accession>A0A093UNB4</accession>
<sequence length="85" mass="9554">MLGKRDSVVVRGSSDGGSWRPVPDFRFQELLLARHDWGPAYIVPGTKRGAMHRWRHLQLERTGFWAVATATTAVDSRSSKDTKST</sequence>
<dbReference type="AlphaFoldDB" id="A0A093UNB4"/>
<reference evidence="1" key="2">
    <citation type="journal article" date="2014" name="PLoS Genet.">
        <title>Signature gene expression reveals novel clues to the molecular mechanisms of dimorphic transition in Penicillium marneffei.</title>
        <authorList>
            <person name="Yang E."/>
            <person name="Wang G."/>
            <person name="Cai J."/>
            <person name="Woo P.C."/>
            <person name="Lau S.K."/>
            <person name="Yuen K.-Y."/>
            <person name="Chow W.-N."/>
            <person name="Lin X."/>
        </authorList>
    </citation>
    <scope>NUCLEOTIDE SEQUENCE</scope>
    <source>
        <strain evidence="1">PM1</strain>
    </source>
</reference>
<reference key="1">
    <citation type="journal article" date="2014" name="PLoS Genet.">
        <title>Signature Gene Expression Reveals Novel Clues to the Molecular Mechanisms of Dimorphic Transition in Penicillium marneffei.</title>
        <authorList>
            <person name="Yang E."/>
            <person name="Wang G."/>
            <person name="Cai J."/>
            <person name="Woo P.C."/>
            <person name="Lau S.K."/>
            <person name="Yuen K.-Y."/>
            <person name="Chow W.-N."/>
            <person name="Lin X."/>
        </authorList>
    </citation>
    <scope>NUCLEOTIDE SEQUENCE [LARGE SCALE GENOMIC DNA]</scope>
    <source>
        <strain>PM1</strain>
    </source>
</reference>
<evidence type="ECO:0000313" key="1">
    <source>
        <dbReference type="EMBL" id="KFX41787.1"/>
    </source>
</evidence>
<name>A0A093UNB4_TALMA</name>